<evidence type="ECO:0000256" key="1">
    <source>
        <dbReference type="SAM" id="MobiDB-lite"/>
    </source>
</evidence>
<proteinExistence type="predicted"/>
<dbReference type="AlphaFoldDB" id="A0A5B7GP59"/>
<comment type="caution">
    <text evidence="2">The sequence shown here is derived from an EMBL/GenBank/DDBJ whole genome shotgun (WGS) entry which is preliminary data.</text>
</comment>
<evidence type="ECO:0000313" key="2">
    <source>
        <dbReference type="EMBL" id="MPC58364.1"/>
    </source>
</evidence>
<name>A0A5B7GP59_PORTR</name>
<feature type="compositionally biased region" description="Pro residues" evidence="1">
    <location>
        <begin position="29"/>
        <end position="40"/>
    </location>
</feature>
<keyword evidence="3" id="KW-1185">Reference proteome</keyword>
<accession>A0A5B7GP59</accession>
<protein>
    <submittedName>
        <fullName evidence="2">Uncharacterized protein</fullName>
    </submittedName>
</protein>
<dbReference type="EMBL" id="VSRR010015607">
    <property type="protein sequence ID" value="MPC58364.1"/>
    <property type="molecule type" value="Genomic_DNA"/>
</dbReference>
<feature type="region of interest" description="Disordered" evidence="1">
    <location>
        <begin position="56"/>
        <end position="104"/>
    </location>
</feature>
<organism evidence="2 3">
    <name type="scientific">Portunus trituberculatus</name>
    <name type="common">Swimming crab</name>
    <name type="synonym">Neptunus trituberculatus</name>
    <dbReference type="NCBI Taxonomy" id="210409"/>
    <lineage>
        <taxon>Eukaryota</taxon>
        <taxon>Metazoa</taxon>
        <taxon>Ecdysozoa</taxon>
        <taxon>Arthropoda</taxon>
        <taxon>Crustacea</taxon>
        <taxon>Multicrustacea</taxon>
        <taxon>Malacostraca</taxon>
        <taxon>Eumalacostraca</taxon>
        <taxon>Eucarida</taxon>
        <taxon>Decapoda</taxon>
        <taxon>Pleocyemata</taxon>
        <taxon>Brachyura</taxon>
        <taxon>Eubrachyura</taxon>
        <taxon>Portunoidea</taxon>
        <taxon>Portunidae</taxon>
        <taxon>Portuninae</taxon>
        <taxon>Portunus</taxon>
    </lineage>
</organism>
<reference evidence="2 3" key="1">
    <citation type="submission" date="2019-05" db="EMBL/GenBank/DDBJ databases">
        <title>Another draft genome of Portunus trituberculatus and its Hox gene families provides insights of decapod evolution.</title>
        <authorList>
            <person name="Jeong J.-H."/>
            <person name="Song I."/>
            <person name="Kim S."/>
            <person name="Choi T."/>
            <person name="Kim D."/>
            <person name="Ryu S."/>
            <person name="Kim W."/>
        </authorList>
    </citation>
    <scope>NUCLEOTIDE SEQUENCE [LARGE SCALE GENOMIC DNA]</scope>
    <source>
        <tissue evidence="2">Muscle</tissue>
    </source>
</reference>
<evidence type="ECO:0000313" key="3">
    <source>
        <dbReference type="Proteomes" id="UP000324222"/>
    </source>
</evidence>
<gene>
    <name evidence="2" type="ORF">E2C01_052365</name>
</gene>
<dbReference type="Proteomes" id="UP000324222">
    <property type="component" value="Unassembled WGS sequence"/>
</dbReference>
<sequence length="155" mass="17246">MQVRAGGAACFTWRHRGSQPHFLNVSTYPRPPGTPPPGAVPPDQVYSPHRQVITLPAGNQAPSLRWTPIPRAVPRNSPPRPPSPHHQTTTRSPPRPNHHTKTINTNCKATPAVHMSVEKLWLLKKSLMLQIYPTEAAIVRNLLGNFPLHGPRFLQ</sequence>
<feature type="region of interest" description="Disordered" evidence="1">
    <location>
        <begin position="22"/>
        <end position="43"/>
    </location>
</feature>